<evidence type="ECO:0000313" key="2">
    <source>
        <dbReference type="Proteomes" id="UP001168883"/>
    </source>
</evidence>
<organism evidence="1 2">
    <name type="scientific">Paenibacillus ehimensis</name>
    <dbReference type="NCBI Taxonomy" id="79264"/>
    <lineage>
        <taxon>Bacteria</taxon>
        <taxon>Bacillati</taxon>
        <taxon>Bacillota</taxon>
        <taxon>Bacilli</taxon>
        <taxon>Bacillales</taxon>
        <taxon>Paenibacillaceae</taxon>
        <taxon>Paenibacillus</taxon>
    </lineage>
</organism>
<gene>
    <name evidence="1" type="ORF">Q3C12_35085</name>
</gene>
<dbReference type="RefSeq" id="WP_127488903.1">
    <property type="nucleotide sequence ID" value="NZ_JAUMKJ010000125.1"/>
</dbReference>
<accession>A0ABT8VMK0</accession>
<proteinExistence type="predicted"/>
<reference evidence="1" key="1">
    <citation type="submission" date="2023-07" db="EMBL/GenBank/DDBJ databases">
        <authorList>
            <person name="Aktuganov G."/>
            <person name="Boyko T."/>
            <person name="Delegan Y."/>
            <person name="Galimzianova N."/>
            <person name="Gilvanova E."/>
            <person name="Korobov V."/>
            <person name="Kuzmina L."/>
            <person name="Melentiev A."/>
            <person name="Milman P."/>
            <person name="Ryabova A."/>
            <person name="Stupak E."/>
            <person name="Yasakov T."/>
            <person name="Zharikova N."/>
            <person name="Zhurenko E."/>
        </authorList>
    </citation>
    <scope>NUCLEOTIDE SEQUENCE</scope>
    <source>
        <strain evidence="1">IB-739</strain>
    </source>
</reference>
<dbReference type="EMBL" id="JAUMKJ010000125">
    <property type="protein sequence ID" value="MDO3682210.1"/>
    <property type="molecule type" value="Genomic_DNA"/>
</dbReference>
<keyword evidence="2" id="KW-1185">Reference proteome</keyword>
<name>A0ABT8VMK0_9BACL</name>
<sequence length="98" mass="10863">MRVNQDDRGNTIIEKDDAVVAAAAGMDLGVTSWSYVDGSGQTVRIDIAKEPVDLDALARLYLRAYGSKRKEDAAAYCVHKARLLASFRRRDVLGSRYE</sequence>
<comment type="caution">
    <text evidence="1">The sequence shown here is derived from an EMBL/GenBank/DDBJ whole genome shotgun (WGS) entry which is preliminary data.</text>
</comment>
<evidence type="ECO:0000313" key="1">
    <source>
        <dbReference type="EMBL" id="MDO3682210.1"/>
    </source>
</evidence>
<dbReference type="Proteomes" id="UP001168883">
    <property type="component" value="Unassembled WGS sequence"/>
</dbReference>
<protein>
    <submittedName>
        <fullName evidence="1">Uncharacterized protein</fullName>
    </submittedName>
</protein>